<feature type="transmembrane region" description="Helical" evidence="2">
    <location>
        <begin position="403"/>
        <end position="429"/>
    </location>
</feature>
<keyword evidence="2" id="KW-1133">Transmembrane helix</keyword>
<accession>A0A4D9CVA1</accession>
<keyword evidence="2" id="KW-0812">Transmembrane</keyword>
<name>A0A4D9CVA1_9STRA</name>
<protein>
    <submittedName>
        <fullName evidence="3">Uncharacterized protein</fullName>
    </submittedName>
</protein>
<feature type="region of interest" description="Disordered" evidence="1">
    <location>
        <begin position="27"/>
        <end position="122"/>
    </location>
</feature>
<gene>
    <name evidence="3" type="ORF">NSK_005449</name>
</gene>
<feature type="compositionally biased region" description="Polar residues" evidence="1">
    <location>
        <begin position="74"/>
        <end position="100"/>
    </location>
</feature>
<evidence type="ECO:0000256" key="1">
    <source>
        <dbReference type="SAM" id="MobiDB-lite"/>
    </source>
</evidence>
<keyword evidence="4" id="KW-1185">Reference proteome</keyword>
<feature type="compositionally biased region" description="Low complexity" evidence="1">
    <location>
        <begin position="481"/>
        <end position="495"/>
    </location>
</feature>
<organism evidence="3 4">
    <name type="scientific">Nannochloropsis salina CCMP1776</name>
    <dbReference type="NCBI Taxonomy" id="1027361"/>
    <lineage>
        <taxon>Eukaryota</taxon>
        <taxon>Sar</taxon>
        <taxon>Stramenopiles</taxon>
        <taxon>Ochrophyta</taxon>
        <taxon>Eustigmatophyceae</taxon>
        <taxon>Eustigmatales</taxon>
        <taxon>Monodopsidaceae</taxon>
        <taxon>Microchloropsis</taxon>
        <taxon>Microchloropsis salina</taxon>
    </lineage>
</organism>
<keyword evidence="2" id="KW-0472">Membrane</keyword>
<evidence type="ECO:0000313" key="3">
    <source>
        <dbReference type="EMBL" id="TFJ83231.1"/>
    </source>
</evidence>
<dbReference type="Proteomes" id="UP000355283">
    <property type="component" value="Unassembled WGS sequence"/>
</dbReference>
<sequence>MIPSTDPFYVVFYSQVHHKFRAGIDFRTFPPSMPKTKSQKTADAAPGPAFKGRGTYTSSAKAVPAKSQDAPSRATRSNNVPAPASQALSAPEASQASAFTDSLPPKKRNPLAGPTHIEPSNPIASQVRAYRRADDHLNIVEGVLESIQIWEEGKIRHHDRQSTTKAILDMYYSLSDVVQGGFRASLGEHVRKLKQKWKALAAECDALSLAAKLEESWSKDDENAWVCLAGMRNAVKKENEWKVPRPDLSRLALKEGGKEEGKVGVPVGMVDEEEEEGEEDENAYNKAMELANLLFPARDATQNLGEASTAEEAEELVEGVVARIQAGDSALWAGSECDPFAALDMLKSTGKLMRNVVTYEHDLRDSKRLLVLIPALQGARPQTFTRHMIQAKVGPKPHYTRTLYGILSVTTLPLLLGGIILACIGYLAVGYSLIFIPVSLSQWAWNTCSHVLAFAHHRYTSKGHDDILLPTGVVTEVYQATPSAPTSLPPSARASVPPSFPSSMEGEEETKMEGDYSTLKV</sequence>
<reference evidence="3 4" key="1">
    <citation type="submission" date="2019-01" db="EMBL/GenBank/DDBJ databases">
        <title>Nuclear Genome Assembly of the Microalgal Biofuel strain Nannochloropsis salina CCMP1776.</title>
        <authorList>
            <person name="Hovde B."/>
        </authorList>
    </citation>
    <scope>NUCLEOTIDE SEQUENCE [LARGE SCALE GENOMIC DNA]</scope>
    <source>
        <strain evidence="3 4">CCMP1776</strain>
    </source>
</reference>
<comment type="caution">
    <text evidence="3">The sequence shown here is derived from an EMBL/GenBank/DDBJ whole genome shotgun (WGS) entry which is preliminary data.</text>
</comment>
<feature type="region of interest" description="Disordered" evidence="1">
    <location>
        <begin position="481"/>
        <end position="521"/>
    </location>
</feature>
<proteinExistence type="predicted"/>
<evidence type="ECO:0000256" key="2">
    <source>
        <dbReference type="SAM" id="Phobius"/>
    </source>
</evidence>
<dbReference type="AlphaFoldDB" id="A0A4D9CVA1"/>
<evidence type="ECO:0000313" key="4">
    <source>
        <dbReference type="Proteomes" id="UP000355283"/>
    </source>
</evidence>
<dbReference type="EMBL" id="SDOX01000050">
    <property type="protein sequence ID" value="TFJ83231.1"/>
    <property type="molecule type" value="Genomic_DNA"/>
</dbReference>